<dbReference type="EMBL" id="BSXV01000455">
    <property type="protein sequence ID" value="GME89173.1"/>
    <property type="molecule type" value="Genomic_DNA"/>
</dbReference>
<reference evidence="1" key="1">
    <citation type="submission" date="2023-04" db="EMBL/GenBank/DDBJ databases">
        <title>Candida boidinii NBRC 1967.</title>
        <authorList>
            <person name="Ichikawa N."/>
            <person name="Sato H."/>
            <person name="Tonouchi N."/>
        </authorList>
    </citation>
    <scope>NUCLEOTIDE SEQUENCE</scope>
    <source>
        <strain evidence="1">NBRC 1967</strain>
    </source>
</reference>
<organism evidence="1 2">
    <name type="scientific">Candida boidinii</name>
    <name type="common">Yeast</name>
    <dbReference type="NCBI Taxonomy" id="5477"/>
    <lineage>
        <taxon>Eukaryota</taxon>
        <taxon>Fungi</taxon>
        <taxon>Dikarya</taxon>
        <taxon>Ascomycota</taxon>
        <taxon>Saccharomycotina</taxon>
        <taxon>Pichiomycetes</taxon>
        <taxon>Pichiales</taxon>
        <taxon>Pichiaceae</taxon>
        <taxon>Ogataea</taxon>
        <taxon>Ogataea/Candida clade</taxon>
    </lineage>
</organism>
<evidence type="ECO:0000313" key="1">
    <source>
        <dbReference type="EMBL" id="GME89173.1"/>
    </source>
</evidence>
<gene>
    <name evidence="1" type="ORF">Cboi01_000129200</name>
</gene>
<keyword evidence="2" id="KW-1185">Reference proteome</keyword>
<name>A0ACB5TI33_CANBO</name>
<comment type="caution">
    <text evidence="1">The sequence shown here is derived from an EMBL/GenBank/DDBJ whole genome shotgun (WGS) entry which is preliminary data.</text>
</comment>
<protein>
    <submittedName>
        <fullName evidence="1">Unnamed protein product</fullName>
    </submittedName>
</protein>
<sequence>MTAVENQKIASVITFALEAYGFLKYFAFHNSGKHYQTPFTGLSLFSYIYWIITLFLQLIFLIGVFSDNSRIHNEGNKIVGTVGYHFTVSNLISFFWFYYFKKEKFIICEILLFVNLINLLSLYIVHKTVSIKSIKEWIFIHLPITSLPLSWTLYAIFWNGAAMFHSHNKSLLARILANVFIWEFLITPGAFLIFHNDWSVGLASSFLTFGVGLNQFSTKIIAFQWIFAFVIAGLLFIFSLFTLFGVFKKNNNQLTSNEQAPLLA</sequence>
<proteinExistence type="predicted"/>
<dbReference type="Proteomes" id="UP001165101">
    <property type="component" value="Unassembled WGS sequence"/>
</dbReference>
<accession>A0ACB5TI33</accession>
<evidence type="ECO:0000313" key="2">
    <source>
        <dbReference type="Proteomes" id="UP001165101"/>
    </source>
</evidence>